<dbReference type="EMBL" id="KN847564">
    <property type="protein sequence ID" value="KIW00371.1"/>
    <property type="molecule type" value="Genomic_DNA"/>
</dbReference>
<dbReference type="HOGENOM" id="CLU_1429026_0_0_1"/>
<dbReference type="InParanoid" id="A0A0D1XDT1"/>
<dbReference type="GeneID" id="27316055"/>
<dbReference type="VEuPathDB" id="FungiDB:PV09_08082"/>
<proteinExistence type="predicted"/>
<gene>
    <name evidence="2" type="ORF">PV09_08082</name>
</gene>
<accession>A0A0D1XDT1</accession>
<feature type="region of interest" description="Disordered" evidence="1">
    <location>
        <begin position="101"/>
        <end position="120"/>
    </location>
</feature>
<evidence type="ECO:0000313" key="3">
    <source>
        <dbReference type="Proteomes" id="UP000053259"/>
    </source>
</evidence>
<name>A0A0D1XDT1_9PEZI</name>
<dbReference type="AlphaFoldDB" id="A0A0D1XDT1"/>
<evidence type="ECO:0000256" key="1">
    <source>
        <dbReference type="SAM" id="MobiDB-lite"/>
    </source>
</evidence>
<dbReference type="Proteomes" id="UP000053259">
    <property type="component" value="Unassembled WGS sequence"/>
</dbReference>
<sequence>MTAQARDRRSWTTRSLRSLRWHVCVAPRVFRKKSDSDRCTSVDPSGAATPAPLKSVRAIAGRASLPTPDRANQLACGPRRAILRSRCQTRYPEASIVQWQKARREMTSTPSSARSERNNEGRLWAPRNERDLDFATARPRGRSLGVALADASSLSYPPSSLAFQKRSRALIRGLWLPPAGVRDARLRCCW</sequence>
<dbReference type="RefSeq" id="XP_016210240.1">
    <property type="nucleotide sequence ID" value="XM_016361934.1"/>
</dbReference>
<protein>
    <submittedName>
        <fullName evidence="2">Uncharacterized protein</fullName>
    </submittedName>
</protein>
<organism evidence="2 3">
    <name type="scientific">Verruconis gallopava</name>
    <dbReference type="NCBI Taxonomy" id="253628"/>
    <lineage>
        <taxon>Eukaryota</taxon>
        <taxon>Fungi</taxon>
        <taxon>Dikarya</taxon>
        <taxon>Ascomycota</taxon>
        <taxon>Pezizomycotina</taxon>
        <taxon>Dothideomycetes</taxon>
        <taxon>Pleosporomycetidae</taxon>
        <taxon>Venturiales</taxon>
        <taxon>Sympoventuriaceae</taxon>
        <taxon>Verruconis</taxon>
    </lineage>
</organism>
<evidence type="ECO:0000313" key="2">
    <source>
        <dbReference type="EMBL" id="KIW00371.1"/>
    </source>
</evidence>
<keyword evidence="3" id="KW-1185">Reference proteome</keyword>
<reference evidence="2 3" key="1">
    <citation type="submission" date="2015-01" db="EMBL/GenBank/DDBJ databases">
        <title>The Genome Sequence of Ochroconis gallopava CBS43764.</title>
        <authorList>
            <consortium name="The Broad Institute Genomics Platform"/>
            <person name="Cuomo C."/>
            <person name="de Hoog S."/>
            <person name="Gorbushina A."/>
            <person name="Stielow B."/>
            <person name="Teixiera M."/>
            <person name="Abouelleil A."/>
            <person name="Chapman S.B."/>
            <person name="Priest M."/>
            <person name="Young S.K."/>
            <person name="Wortman J."/>
            <person name="Nusbaum C."/>
            <person name="Birren B."/>
        </authorList>
    </citation>
    <scope>NUCLEOTIDE SEQUENCE [LARGE SCALE GENOMIC DNA]</scope>
    <source>
        <strain evidence="2 3">CBS 43764</strain>
    </source>
</reference>